<evidence type="ECO:0000313" key="1">
    <source>
        <dbReference type="EMBL" id="ELK23315.1"/>
    </source>
</evidence>
<dbReference type="EMBL" id="KB113703">
    <property type="protein sequence ID" value="ELK23315.1"/>
    <property type="molecule type" value="Genomic_DNA"/>
</dbReference>
<accession>L5LBB7</accession>
<reference evidence="2" key="1">
    <citation type="journal article" date="2013" name="Science">
        <title>Comparative analysis of bat genomes provides insight into the evolution of flight and immunity.</title>
        <authorList>
            <person name="Zhang G."/>
            <person name="Cowled C."/>
            <person name="Shi Z."/>
            <person name="Huang Z."/>
            <person name="Bishop-Lilly K.A."/>
            <person name="Fang X."/>
            <person name="Wynne J.W."/>
            <person name="Xiong Z."/>
            <person name="Baker M.L."/>
            <person name="Zhao W."/>
            <person name="Tachedjian M."/>
            <person name="Zhu Y."/>
            <person name="Zhou P."/>
            <person name="Jiang X."/>
            <person name="Ng J."/>
            <person name="Yang L."/>
            <person name="Wu L."/>
            <person name="Xiao J."/>
            <person name="Feng Y."/>
            <person name="Chen Y."/>
            <person name="Sun X."/>
            <person name="Zhang Y."/>
            <person name="Marsh G.A."/>
            <person name="Crameri G."/>
            <person name="Broder C.C."/>
            <person name="Frey K.G."/>
            <person name="Wang L.F."/>
            <person name="Wang J."/>
        </authorList>
    </citation>
    <scope>NUCLEOTIDE SEQUENCE [LARGE SCALE GENOMIC DNA]</scope>
</reference>
<dbReference type="Proteomes" id="UP000010556">
    <property type="component" value="Unassembled WGS sequence"/>
</dbReference>
<sequence>MDTGVTVSGSAWNFSLTCHSPPFPSRVEITVRKKRTSHSTNLTPEPGATTV</sequence>
<organism evidence="1 2">
    <name type="scientific">Myotis davidii</name>
    <name type="common">David's myotis</name>
    <dbReference type="NCBI Taxonomy" id="225400"/>
    <lineage>
        <taxon>Eukaryota</taxon>
        <taxon>Metazoa</taxon>
        <taxon>Chordata</taxon>
        <taxon>Craniata</taxon>
        <taxon>Vertebrata</taxon>
        <taxon>Euteleostomi</taxon>
        <taxon>Mammalia</taxon>
        <taxon>Eutheria</taxon>
        <taxon>Laurasiatheria</taxon>
        <taxon>Chiroptera</taxon>
        <taxon>Yangochiroptera</taxon>
        <taxon>Vespertilionidae</taxon>
        <taxon>Myotis</taxon>
    </lineage>
</organism>
<keyword evidence="2" id="KW-1185">Reference proteome</keyword>
<proteinExistence type="predicted"/>
<evidence type="ECO:0000313" key="2">
    <source>
        <dbReference type="Proteomes" id="UP000010556"/>
    </source>
</evidence>
<dbReference type="AlphaFoldDB" id="L5LBB7"/>
<protein>
    <submittedName>
        <fullName evidence="1">Uncharacterized protein</fullName>
    </submittedName>
</protein>
<gene>
    <name evidence="1" type="ORF">MDA_GLEAN10017489</name>
</gene>
<name>L5LBB7_MYODS</name>